<protein>
    <submittedName>
        <fullName evidence="2">Uncharacterized protein</fullName>
    </submittedName>
</protein>
<organism evidence="2 3">
    <name type="scientific">Dactylellina haptotyla (strain CBS 200.50)</name>
    <name type="common">Nematode-trapping fungus</name>
    <name type="synonym">Monacrosporium haptotylum</name>
    <dbReference type="NCBI Taxonomy" id="1284197"/>
    <lineage>
        <taxon>Eukaryota</taxon>
        <taxon>Fungi</taxon>
        <taxon>Dikarya</taxon>
        <taxon>Ascomycota</taxon>
        <taxon>Pezizomycotina</taxon>
        <taxon>Orbiliomycetes</taxon>
        <taxon>Orbiliales</taxon>
        <taxon>Orbiliaceae</taxon>
        <taxon>Dactylellina</taxon>
    </lineage>
</organism>
<dbReference type="Proteomes" id="UP000015100">
    <property type="component" value="Unassembled WGS sequence"/>
</dbReference>
<proteinExistence type="predicted"/>
<feature type="region of interest" description="Disordered" evidence="1">
    <location>
        <begin position="16"/>
        <end position="36"/>
    </location>
</feature>
<feature type="region of interest" description="Disordered" evidence="1">
    <location>
        <begin position="148"/>
        <end position="185"/>
    </location>
</feature>
<reference evidence="2 3" key="1">
    <citation type="journal article" date="2013" name="PLoS Genet.">
        <title>Genomic mechanisms accounting for the adaptation to parasitism in nematode-trapping fungi.</title>
        <authorList>
            <person name="Meerupati T."/>
            <person name="Andersson K.M."/>
            <person name="Friman E."/>
            <person name="Kumar D."/>
            <person name="Tunlid A."/>
            <person name="Ahren D."/>
        </authorList>
    </citation>
    <scope>NUCLEOTIDE SEQUENCE [LARGE SCALE GENOMIC DNA]</scope>
    <source>
        <strain evidence="2 3">CBS 200.50</strain>
    </source>
</reference>
<dbReference type="OrthoDB" id="5376647at2759"/>
<evidence type="ECO:0000256" key="1">
    <source>
        <dbReference type="SAM" id="MobiDB-lite"/>
    </source>
</evidence>
<dbReference type="EMBL" id="AQGS01000114">
    <property type="protein sequence ID" value="EPS42474.1"/>
    <property type="molecule type" value="Genomic_DNA"/>
</dbReference>
<feature type="compositionally biased region" description="Acidic residues" evidence="1">
    <location>
        <begin position="152"/>
        <end position="169"/>
    </location>
</feature>
<gene>
    <name evidence="2" type="ORF">H072_3607</name>
</gene>
<sequence>MFVDIAASISTSPALPVQTAESSSLPPLPPYRPTNKPTLTTKFELSYSPLSESNPTIPIYRTKNSLPTESDVAPPEYEPTLASPDVKPAYFLRHDARTQGSFITSSEGIDVALVYFLKPTVPTVTIFDTSNLAAKLENLEAIEGHAITLNEDATEDPEDPTGAGDEDTDSTFTTPSDASASSPKETITLTSRKFFGSRGTSFTPTSTPYQFKWNKSLVSTMPRNPSANASLSNELILTRSFLKNKKEGSIMPYEGNRGKTVGRVGVHIYDPSRLVLEMDESQEGLSEALFLGTAIAMLKKSDIKTAKKISSKRNSLGWTVSLMSASRTGM</sequence>
<comment type="caution">
    <text evidence="2">The sequence shown here is derived from an EMBL/GenBank/DDBJ whole genome shotgun (WGS) entry which is preliminary data.</text>
</comment>
<dbReference type="OMA" id="RHDARTQ"/>
<dbReference type="HOGENOM" id="CLU_842041_0_0_1"/>
<name>S8AHX0_DACHA</name>
<keyword evidence="3" id="KW-1185">Reference proteome</keyword>
<dbReference type="AlphaFoldDB" id="S8AHX0"/>
<accession>S8AHX0</accession>
<evidence type="ECO:0000313" key="3">
    <source>
        <dbReference type="Proteomes" id="UP000015100"/>
    </source>
</evidence>
<evidence type="ECO:0000313" key="2">
    <source>
        <dbReference type="EMBL" id="EPS42474.1"/>
    </source>
</evidence>
<reference evidence="3" key="2">
    <citation type="submission" date="2013-04" db="EMBL/GenBank/DDBJ databases">
        <title>Genomic mechanisms accounting for the adaptation to parasitism in nematode-trapping fungi.</title>
        <authorList>
            <person name="Ahren D.G."/>
        </authorList>
    </citation>
    <scope>NUCLEOTIDE SEQUENCE [LARGE SCALE GENOMIC DNA]</scope>
    <source>
        <strain evidence="3">CBS 200.50</strain>
    </source>
</reference>
<feature type="compositionally biased region" description="Polar residues" evidence="1">
    <location>
        <begin position="170"/>
        <end position="185"/>
    </location>
</feature>